<dbReference type="EMBL" id="JBHSGP010000004">
    <property type="protein sequence ID" value="MFC4720963.1"/>
    <property type="molecule type" value="Genomic_DNA"/>
</dbReference>
<dbReference type="Gene3D" id="3.10.450.50">
    <property type="match status" value="1"/>
</dbReference>
<dbReference type="SUPFAM" id="SSF54427">
    <property type="entry name" value="NTF2-like"/>
    <property type="match status" value="1"/>
</dbReference>
<organism evidence="1 2">
    <name type="scientific">Geojedonia litorea</name>
    <dbReference type="NCBI Taxonomy" id="1268269"/>
    <lineage>
        <taxon>Bacteria</taxon>
        <taxon>Pseudomonadati</taxon>
        <taxon>Bacteroidota</taxon>
        <taxon>Flavobacteriia</taxon>
        <taxon>Flavobacteriales</taxon>
        <taxon>Flavobacteriaceae</taxon>
        <taxon>Geojedonia</taxon>
    </lineage>
</organism>
<dbReference type="InterPro" id="IPR032710">
    <property type="entry name" value="NTF2-like_dom_sf"/>
</dbReference>
<name>A0ABV9N319_9FLAO</name>
<dbReference type="RefSeq" id="WP_387960213.1">
    <property type="nucleotide sequence ID" value="NZ_JBHSGP010000004.1"/>
</dbReference>
<dbReference type="PROSITE" id="PS51257">
    <property type="entry name" value="PROKAR_LIPOPROTEIN"/>
    <property type="match status" value="1"/>
</dbReference>
<evidence type="ECO:0000313" key="2">
    <source>
        <dbReference type="Proteomes" id="UP001595953"/>
    </source>
</evidence>
<gene>
    <name evidence="1" type="ORF">ACFO5O_01410</name>
</gene>
<sequence length="175" mass="20584">MKNLIIITFIFFIIFSCAHEAKHKKDDSKMNSTDETEILNTINNVYNNIIVESNKTPDFKTIKEQFVEQARLGYIINDSLILKSPNEYFDTMERMLTQNKPEYLKEWEIKGTTKFFGKIAQRTSLYGVHFNTTDSLTEKGIINFQLVKINNEWKILSMLWESEKKGVLKSDNYFD</sequence>
<protein>
    <recommendedName>
        <fullName evidence="3">Nuclear transport factor 2 family protein</fullName>
    </recommendedName>
</protein>
<evidence type="ECO:0000313" key="1">
    <source>
        <dbReference type="EMBL" id="MFC4720963.1"/>
    </source>
</evidence>
<comment type="caution">
    <text evidence="1">The sequence shown here is derived from an EMBL/GenBank/DDBJ whole genome shotgun (WGS) entry which is preliminary data.</text>
</comment>
<proteinExistence type="predicted"/>
<dbReference type="Proteomes" id="UP001595953">
    <property type="component" value="Unassembled WGS sequence"/>
</dbReference>
<keyword evidence="2" id="KW-1185">Reference proteome</keyword>
<reference evidence="2" key="1">
    <citation type="journal article" date="2019" name="Int. J. Syst. Evol. Microbiol.">
        <title>The Global Catalogue of Microorganisms (GCM) 10K type strain sequencing project: providing services to taxonomists for standard genome sequencing and annotation.</title>
        <authorList>
            <consortium name="The Broad Institute Genomics Platform"/>
            <consortium name="The Broad Institute Genome Sequencing Center for Infectious Disease"/>
            <person name="Wu L."/>
            <person name="Ma J."/>
        </authorList>
    </citation>
    <scope>NUCLEOTIDE SEQUENCE [LARGE SCALE GENOMIC DNA]</scope>
    <source>
        <strain evidence="2">CCUG 63682</strain>
    </source>
</reference>
<accession>A0ABV9N319</accession>
<evidence type="ECO:0008006" key="3">
    <source>
        <dbReference type="Google" id="ProtNLM"/>
    </source>
</evidence>